<protein>
    <recommendedName>
        <fullName evidence="1">Mycothiol-dependent maleylpyruvate isomerase metal-binding domain-containing protein</fullName>
    </recommendedName>
</protein>
<dbReference type="NCBIfam" id="TIGR03086">
    <property type="entry name" value="TIGR03086 family metal-binding protein"/>
    <property type="match status" value="1"/>
</dbReference>
<dbReference type="Gene3D" id="1.20.120.450">
    <property type="entry name" value="dinb family like domain"/>
    <property type="match status" value="1"/>
</dbReference>
<evidence type="ECO:0000259" key="1">
    <source>
        <dbReference type="Pfam" id="PF11716"/>
    </source>
</evidence>
<evidence type="ECO:0000313" key="2">
    <source>
        <dbReference type="EMBL" id="KRV49636.1"/>
    </source>
</evidence>
<sequence>MRENETVNSFQAALALFGSRVHQVRDDQWDAPTPCAEWSVRDLVNHLAVEQMWVPPLVVDGATVGDLADRWAGDQLGGDPVATWDRVARESLAAFRSPGALDRTVHLSMGETPVAEYCSQMTMDATVHGWDLSRALGVDEGLPPDLVELSLRETEPYADDLAASGLFAPALPVPAGADDQTRLLARLGRGA</sequence>
<dbReference type="EMBL" id="LLZU01000011">
    <property type="protein sequence ID" value="KRV49636.1"/>
    <property type="molecule type" value="Genomic_DNA"/>
</dbReference>
<proteinExistence type="predicted"/>
<comment type="caution">
    <text evidence="2">The sequence shown here is derived from an EMBL/GenBank/DDBJ whole genome shotgun (WGS) entry which is preliminary data.</text>
</comment>
<feature type="domain" description="Mycothiol-dependent maleylpyruvate isomerase metal-binding" evidence="1">
    <location>
        <begin position="12"/>
        <end position="132"/>
    </location>
</feature>
<evidence type="ECO:0000313" key="3">
    <source>
        <dbReference type="Proteomes" id="UP000050867"/>
    </source>
</evidence>
<dbReference type="NCBIfam" id="TIGR03083">
    <property type="entry name" value="maleylpyruvate isomerase family mycothiol-dependent enzyme"/>
    <property type="match status" value="1"/>
</dbReference>
<accession>A0A0T6LUD1</accession>
<dbReference type="InterPro" id="IPR017520">
    <property type="entry name" value="CHP03086"/>
</dbReference>
<name>A0A0T6LUD1_WENVI</name>
<dbReference type="InterPro" id="IPR024344">
    <property type="entry name" value="MDMPI_metal-binding"/>
</dbReference>
<organism evidence="2 3">
    <name type="scientific">Wenjunlia vitaminophila</name>
    <name type="common">Streptomyces vitaminophilus</name>
    <dbReference type="NCBI Taxonomy" id="76728"/>
    <lineage>
        <taxon>Bacteria</taxon>
        <taxon>Bacillati</taxon>
        <taxon>Actinomycetota</taxon>
        <taxon>Actinomycetes</taxon>
        <taxon>Kitasatosporales</taxon>
        <taxon>Streptomycetaceae</taxon>
        <taxon>Wenjunlia</taxon>
    </lineage>
</organism>
<keyword evidence="3" id="KW-1185">Reference proteome</keyword>
<reference evidence="2 3" key="1">
    <citation type="submission" date="2015-10" db="EMBL/GenBank/DDBJ databases">
        <title>Draft genome sequence of pyrrolomycin-producing Streptomyces vitaminophilus.</title>
        <authorList>
            <person name="Graham D.E."/>
            <person name="Mahan K.M."/>
            <person name="Klingeman D.M."/>
            <person name="Hettich R.L."/>
            <person name="Parry R.J."/>
        </authorList>
    </citation>
    <scope>NUCLEOTIDE SEQUENCE [LARGE SCALE GENOMIC DNA]</scope>
    <source>
        <strain evidence="2 3">ATCC 31673</strain>
    </source>
</reference>
<dbReference type="SUPFAM" id="SSF109854">
    <property type="entry name" value="DinB/YfiT-like putative metalloenzymes"/>
    <property type="match status" value="1"/>
</dbReference>
<dbReference type="InterPro" id="IPR034660">
    <property type="entry name" value="DinB/YfiT-like"/>
</dbReference>
<dbReference type="Pfam" id="PF11716">
    <property type="entry name" value="MDMPI_N"/>
    <property type="match status" value="1"/>
</dbReference>
<gene>
    <name evidence="2" type="ORF">AQ490_20190</name>
</gene>
<dbReference type="eggNOG" id="COG1576">
    <property type="taxonomic scope" value="Bacteria"/>
</dbReference>
<dbReference type="InterPro" id="IPR017517">
    <property type="entry name" value="Maleyloyr_isom"/>
</dbReference>
<dbReference type="OrthoDB" id="5185819at2"/>
<dbReference type="Proteomes" id="UP000050867">
    <property type="component" value="Unassembled WGS sequence"/>
</dbReference>
<dbReference type="GO" id="GO:0046872">
    <property type="term" value="F:metal ion binding"/>
    <property type="evidence" value="ECO:0007669"/>
    <property type="project" value="InterPro"/>
</dbReference>
<dbReference type="RefSeq" id="WP_040910989.1">
    <property type="nucleotide sequence ID" value="NZ_LLZU01000011.1"/>
</dbReference>
<dbReference type="AlphaFoldDB" id="A0A0T6LUD1"/>